<feature type="domain" description="YprB ribonuclease H-like" evidence="1">
    <location>
        <begin position="67"/>
        <end position="189"/>
    </location>
</feature>
<dbReference type="InterPro" id="IPR012337">
    <property type="entry name" value="RNaseH-like_sf"/>
</dbReference>
<dbReference type="Pfam" id="PF13482">
    <property type="entry name" value="RNase_H_2"/>
    <property type="match status" value="1"/>
</dbReference>
<dbReference type="EMBL" id="MN844877">
    <property type="protein sequence ID" value="QHJ75327.1"/>
    <property type="molecule type" value="Genomic_DNA"/>
</dbReference>
<name>A0A6B9SWL7_9CAUD</name>
<evidence type="ECO:0000313" key="3">
    <source>
        <dbReference type="Proteomes" id="UP000464416"/>
    </source>
</evidence>
<dbReference type="InterPro" id="IPR036397">
    <property type="entry name" value="RNaseH_sf"/>
</dbReference>
<evidence type="ECO:0000259" key="1">
    <source>
        <dbReference type="Pfam" id="PF13482"/>
    </source>
</evidence>
<keyword evidence="3" id="KW-1185">Reference proteome</keyword>
<accession>A0A6B9SWL7</accession>
<dbReference type="SUPFAM" id="SSF53098">
    <property type="entry name" value="Ribonuclease H-like"/>
    <property type="match status" value="1"/>
</dbReference>
<organism evidence="2 3">
    <name type="scientific">Sphaerotilus phage vB_SnaP-R1</name>
    <dbReference type="NCBI Taxonomy" id="2696336"/>
    <lineage>
        <taxon>Viruses</taxon>
        <taxon>Duplodnaviria</taxon>
        <taxon>Heunggongvirae</taxon>
        <taxon>Uroviricota</taxon>
        <taxon>Caudoviricetes</taxon>
        <taxon>Autographivirales</taxon>
        <taxon>Autoscriptoviridae</taxon>
        <taxon>Natansvirus</taxon>
        <taxon>Natansvirus SnaPR1</taxon>
    </lineage>
</organism>
<reference evidence="2 3" key="1">
    <citation type="submission" date="2019-12" db="EMBL/GenBank/DDBJ databases">
        <title>The first sequenced Sphaerotilus natans bacteriophage genome is one of a kind - characterization and potential to control this filamentous bacterium in WWTP.</title>
        <authorList>
            <person name="Ferreira R."/>
            <person name="Amado R."/>
            <person name="Padrao J."/>
            <person name="Ferreira V."/>
            <person name="Dias N.M."/>
            <person name="Melo L.D.R."/>
            <person name="Azeredo J."/>
            <person name="Santos S.B."/>
            <person name="Nicolau A."/>
        </authorList>
    </citation>
    <scope>NUCLEOTIDE SEQUENCE [LARGE SCALE GENOMIC DNA]</scope>
</reference>
<dbReference type="InterPro" id="IPR038720">
    <property type="entry name" value="YprB_RNase_H-like_dom"/>
</dbReference>
<gene>
    <name evidence="2" type="ORF">SnaR1_gp26</name>
</gene>
<proteinExistence type="predicted"/>
<dbReference type="Proteomes" id="UP000464416">
    <property type="component" value="Segment"/>
</dbReference>
<dbReference type="Gene3D" id="3.30.420.10">
    <property type="entry name" value="Ribonuclease H-like superfamily/Ribonuclease H"/>
    <property type="match status" value="1"/>
</dbReference>
<protein>
    <submittedName>
        <fullName evidence="2">RnaseH</fullName>
    </submittedName>
</protein>
<evidence type="ECO:0000313" key="2">
    <source>
        <dbReference type="EMBL" id="QHJ75327.1"/>
    </source>
</evidence>
<sequence>MTQLSKGPKILTADIETLPLQTYNWSLFDEPRALDRLVKDWAVFSAAGKWLHERKVQYVDTQHQPGGASDDKELLIWLRELLDEADIVVGQNVQKFDMRKIRARMIYHGLKPFREPEIVDTMLMAREVGAFTSNKLEYLSTLTDEQKSKHSKYPGFALWLGILANDPGAWKECRVYNKQDVISTEKLYLLLRPWARRHPNLAHYYNDDIRRCPRCGSPNLHPTEVVHRGVSTYQAYQCGDCGGHSRNRFTLNTKDKRKALITCL</sequence>
<dbReference type="GO" id="GO:0003676">
    <property type="term" value="F:nucleic acid binding"/>
    <property type="evidence" value="ECO:0007669"/>
    <property type="project" value="InterPro"/>
</dbReference>